<reference evidence="1" key="1">
    <citation type="submission" date="2014-09" db="EMBL/GenBank/DDBJ databases">
        <authorList>
            <person name="Magalhaes I.L.F."/>
            <person name="Oliveira U."/>
            <person name="Santos F.R."/>
            <person name="Vidigal T.H.D.A."/>
            <person name="Brescovit A.D."/>
            <person name="Santos A.J."/>
        </authorList>
    </citation>
    <scope>NUCLEOTIDE SEQUENCE</scope>
    <source>
        <tissue evidence="1">Shoot tissue taken approximately 20 cm above the soil surface</tissue>
    </source>
</reference>
<reference evidence="1" key="2">
    <citation type="journal article" date="2015" name="Data Brief">
        <title>Shoot transcriptome of the giant reed, Arundo donax.</title>
        <authorList>
            <person name="Barrero R.A."/>
            <person name="Guerrero F.D."/>
            <person name="Moolhuijzen P."/>
            <person name="Goolsby J.A."/>
            <person name="Tidwell J."/>
            <person name="Bellgard S.E."/>
            <person name="Bellgard M.I."/>
        </authorList>
    </citation>
    <scope>NUCLEOTIDE SEQUENCE</scope>
    <source>
        <tissue evidence="1">Shoot tissue taken approximately 20 cm above the soil surface</tissue>
    </source>
</reference>
<protein>
    <submittedName>
        <fullName evidence="1">Uncharacterized protein</fullName>
    </submittedName>
</protein>
<organism evidence="1">
    <name type="scientific">Arundo donax</name>
    <name type="common">Giant reed</name>
    <name type="synonym">Donax arundinaceus</name>
    <dbReference type="NCBI Taxonomy" id="35708"/>
    <lineage>
        <taxon>Eukaryota</taxon>
        <taxon>Viridiplantae</taxon>
        <taxon>Streptophyta</taxon>
        <taxon>Embryophyta</taxon>
        <taxon>Tracheophyta</taxon>
        <taxon>Spermatophyta</taxon>
        <taxon>Magnoliopsida</taxon>
        <taxon>Liliopsida</taxon>
        <taxon>Poales</taxon>
        <taxon>Poaceae</taxon>
        <taxon>PACMAD clade</taxon>
        <taxon>Arundinoideae</taxon>
        <taxon>Arundineae</taxon>
        <taxon>Arundo</taxon>
    </lineage>
</organism>
<dbReference type="AlphaFoldDB" id="A0A0A9GH94"/>
<proteinExistence type="predicted"/>
<name>A0A0A9GH94_ARUDO</name>
<dbReference type="EMBL" id="GBRH01174039">
    <property type="protein sequence ID" value="JAE23857.1"/>
    <property type="molecule type" value="Transcribed_RNA"/>
</dbReference>
<sequence length="61" mass="7249">MLIESIIFLMHECCMGCESVILLVAQYSITWFWEGHMAQITHLLIPGCFLYRINKIYTEFF</sequence>
<accession>A0A0A9GH94</accession>
<evidence type="ECO:0000313" key="1">
    <source>
        <dbReference type="EMBL" id="JAE23857.1"/>
    </source>
</evidence>